<evidence type="ECO:0000259" key="19">
    <source>
        <dbReference type="Pfam" id="PF00703"/>
    </source>
</evidence>
<comment type="similarity">
    <text evidence="16">Belongs to the glycosyl hydrolase 2 family. Beta-mannosidase B subfamily.</text>
</comment>
<evidence type="ECO:0000313" key="24">
    <source>
        <dbReference type="EMBL" id="MBR8534599.1"/>
    </source>
</evidence>
<sequence>MKVSVYVVIALFGLFIFNRCQKPLKDKTPEIFSLNESNWVFAEKDSTQFLPAKVPGSVHMDLFDNDLIPEPYYRNNEKELQWIGERDWIYKTNFDVDKEFLNNQSIVLCFDGLDTHADVYLNGQPIIAANNYFRAWAADIRQHVKLTDNLLEVCFRNAVDANTILRQADTIPLFDDYVYSRKPAFHFGWDWGPVYITAGIWRPVYIKAWSGAQITDQFIVQNDVSTDLARLQAEVEIESLIEADVELIVSCDEANVNKQQTVSLKKGLNRIICTFDIDQPKLWWSNGLGEPHLYTIETRLIREDELMDRESSRIGVRQLKLVQNPDEKGSSFHFELNGVPVFAKGANYIPQESFQSKVDSADYRRVIQHALDANMNMLRVWGGGFYEEDYFYDLCDEKGLLVWQDFMFACSMYPGETDYLENVRQEAVENVKRLRNHPSVALWCGNNENYIGWQDWRWSRHFTKADSATVWHDYEKLFNELLPEVVNAYDPSKAYWPSSPKYGWGYPVNSDGDVHLWAVWHAQDPFEVFLEEENIGRFMSEYGFQSLPEMKTIDAFTLPADRSIDSEVMKAHQKHRVGYPVIDKYIKRDYNWPKDFESYVYVSQVLQAKGIKMAIEAHRRAMPFCMGTLYWQLNDCWPVASWSSVDYYNRWKALHYKVRDAYANELVSAVIKNDTVEVYLVSDLTKDMDRRLQLKLSDLEGQVIWEENVDVKLLANTSVNVLKKPIKDIIKSHDPTELVLDVTLMDGSHVTSRNPLYFVSPKDLKLSVPEIVSKISILSPDELQIELESPTLVKDIMLEFDELDGQFSDNYFDMLPGEKYAVRFRLHTGQVDKASTLKLKHKSLIDTY</sequence>
<evidence type="ECO:0000256" key="11">
    <source>
        <dbReference type="ARBA" id="ARBA00022801"/>
    </source>
</evidence>
<dbReference type="PANTHER" id="PTHR43730:SF1">
    <property type="entry name" value="BETA-MANNOSIDASE"/>
    <property type="match status" value="1"/>
</dbReference>
<feature type="domain" description="Glycoside hydrolase family 2 immunoglobulin-like beta-sandwich" evidence="19">
    <location>
        <begin position="214"/>
        <end position="317"/>
    </location>
</feature>
<evidence type="ECO:0000259" key="22">
    <source>
        <dbReference type="Pfam" id="PF17786"/>
    </source>
</evidence>
<dbReference type="GO" id="GO:0006516">
    <property type="term" value="P:glycoprotein catabolic process"/>
    <property type="evidence" value="ECO:0007669"/>
    <property type="project" value="TreeGrafter"/>
</dbReference>
<dbReference type="EMBL" id="JAGTAR010000003">
    <property type="protein sequence ID" value="MBR8534599.1"/>
    <property type="molecule type" value="Genomic_DNA"/>
</dbReference>
<evidence type="ECO:0000256" key="18">
    <source>
        <dbReference type="ARBA" id="ARBA00041614"/>
    </source>
</evidence>
<dbReference type="FunFam" id="3.20.20.80:FF:000050">
    <property type="entry name" value="Beta-mannosidase B"/>
    <property type="match status" value="1"/>
</dbReference>
<dbReference type="Pfam" id="PF17753">
    <property type="entry name" value="Ig_mannosidase"/>
    <property type="match status" value="1"/>
</dbReference>
<dbReference type="Gene3D" id="2.60.120.260">
    <property type="entry name" value="Galactose-binding domain-like"/>
    <property type="match status" value="1"/>
</dbReference>
<evidence type="ECO:0000256" key="2">
    <source>
        <dbReference type="ARBA" id="ARBA00003150"/>
    </source>
</evidence>
<dbReference type="InterPro" id="IPR041625">
    <property type="entry name" value="Beta-mannosidase_Ig"/>
</dbReference>
<name>A0A941IWQ4_9BACT</name>
<dbReference type="SUPFAM" id="SSF49303">
    <property type="entry name" value="beta-Galactosidase/glucuronidase domain"/>
    <property type="match status" value="3"/>
</dbReference>
<dbReference type="GO" id="GO:0005975">
    <property type="term" value="P:carbohydrate metabolic process"/>
    <property type="evidence" value="ECO:0007669"/>
    <property type="project" value="InterPro"/>
</dbReference>
<dbReference type="InterPro" id="IPR006103">
    <property type="entry name" value="Glyco_hydro_2_cat"/>
</dbReference>
<evidence type="ECO:0000259" key="20">
    <source>
        <dbReference type="Pfam" id="PF02836"/>
    </source>
</evidence>
<dbReference type="GO" id="GO:0005576">
    <property type="term" value="C:extracellular region"/>
    <property type="evidence" value="ECO:0007669"/>
    <property type="project" value="UniProtKB-SubCell"/>
</dbReference>
<evidence type="ECO:0000256" key="9">
    <source>
        <dbReference type="ARBA" id="ARBA00022525"/>
    </source>
</evidence>
<reference evidence="24" key="2">
    <citation type="submission" date="2021-04" db="EMBL/GenBank/DDBJ databases">
        <authorList>
            <person name="Zhang T."/>
            <person name="Zhang Y."/>
            <person name="Lu D."/>
            <person name="Zuo D."/>
            <person name="Du Z."/>
        </authorList>
    </citation>
    <scope>NUCLEOTIDE SEQUENCE</scope>
    <source>
        <strain evidence="24">JR1</strain>
    </source>
</reference>
<dbReference type="InterPro" id="IPR036156">
    <property type="entry name" value="Beta-gal/glucu_dom_sf"/>
</dbReference>
<dbReference type="InterPro" id="IPR013783">
    <property type="entry name" value="Ig-like_fold"/>
</dbReference>
<dbReference type="EC" id="3.2.1.25" evidence="7"/>
<dbReference type="Gene3D" id="2.60.40.10">
    <property type="entry name" value="Immunoglobulins"/>
    <property type="match status" value="3"/>
</dbReference>
<keyword evidence="11 24" id="KW-0378">Hydrolase</keyword>
<evidence type="ECO:0000256" key="8">
    <source>
        <dbReference type="ARBA" id="ARBA00015707"/>
    </source>
</evidence>
<evidence type="ECO:0000256" key="4">
    <source>
        <dbReference type="ARBA" id="ARBA00004740"/>
    </source>
</evidence>
<keyword evidence="9" id="KW-0964">Secreted</keyword>
<comment type="caution">
    <text evidence="24">The sequence shown here is derived from an EMBL/GenBank/DDBJ whole genome shotgun (WGS) entry which is preliminary data.</text>
</comment>
<dbReference type="InterPro" id="IPR017853">
    <property type="entry name" value="GH"/>
</dbReference>
<dbReference type="RefSeq" id="WP_212188500.1">
    <property type="nucleotide sequence ID" value="NZ_JAGTAR010000003.1"/>
</dbReference>
<dbReference type="GO" id="GO:0004567">
    <property type="term" value="F:beta-mannosidase activity"/>
    <property type="evidence" value="ECO:0007669"/>
    <property type="project" value="UniProtKB-EC"/>
</dbReference>
<dbReference type="Pfam" id="PF02836">
    <property type="entry name" value="Glyco_hydro_2_C"/>
    <property type="match status" value="1"/>
</dbReference>
<comment type="subunit">
    <text evidence="6">Homodimer.</text>
</comment>
<keyword evidence="14" id="KW-0326">Glycosidase</keyword>
<evidence type="ECO:0000256" key="16">
    <source>
        <dbReference type="ARBA" id="ARBA00038429"/>
    </source>
</evidence>
<dbReference type="SUPFAM" id="SSF51445">
    <property type="entry name" value="(Trans)glycosidases"/>
    <property type="match status" value="1"/>
</dbReference>
<protein>
    <recommendedName>
        <fullName evidence="8">Beta-mannosidase</fullName>
        <ecNumber evidence="7">3.2.1.25</ecNumber>
    </recommendedName>
    <alternativeName>
        <fullName evidence="17">Beta-mannosidase B</fullName>
    </alternativeName>
    <alternativeName>
        <fullName evidence="15">Lysosomal beta A mannosidase</fullName>
    </alternativeName>
    <alternativeName>
        <fullName evidence="18">Mannanase B</fullName>
    </alternativeName>
</protein>
<evidence type="ECO:0000256" key="12">
    <source>
        <dbReference type="ARBA" id="ARBA00023157"/>
    </source>
</evidence>
<dbReference type="Gene3D" id="3.20.20.80">
    <property type="entry name" value="Glycosidases"/>
    <property type="match status" value="1"/>
</dbReference>
<dbReference type="Proteomes" id="UP000679220">
    <property type="component" value="Unassembled WGS sequence"/>
</dbReference>
<evidence type="ECO:0000259" key="21">
    <source>
        <dbReference type="Pfam" id="PF17753"/>
    </source>
</evidence>
<dbReference type="AlphaFoldDB" id="A0A941IWQ4"/>
<comment type="subcellular location">
    <subcellularLocation>
        <location evidence="3">Secreted</location>
    </subcellularLocation>
</comment>
<evidence type="ECO:0000256" key="15">
    <source>
        <dbReference type="ARBA" id="ARBA00032581"/>
    </source>
</evidence>
<evidence type="ECO:0000313" key="25">
    <source>
        <dbReference type="Proteomes" id="UP000679220"/>
    </source>
</evidence>
<keyword evidence="10" id="KW-0732">Signal</keyword>
<comment type="catalytic activity">
    <reaction evidence="1">
        <text>Hydrolysis of terminal, non-reducing beta-D-mannose residues in beta-D-mannosides.</text>
        <dbReference type="EC" id="3.2.1.25"/>
    </reaction>
</comment>
<reference evidence="24" key="1">
    <citation type="journal article" date="2018" name="Int. J. Syst. Evol. Microbiol.">
        <title>Carboxylicivirga sediminis sp. nov., isolated from coastal sediment.</title>
        <authorList>
            <person name="Wang F.Q."/>
            <person name="Ren L.H."/>
            <person name="Zou R.J."/>
            <person name="Sun Y.Z."/>
            <person name="Liu X.J."/>
            <person name="Jiang F."/>
            <person name="Liu L.J."/>
        </authorList>
    </citation>
    <scope>NUCLEOTIDE SEQUENCE</scope>
    <source>
        <strain evidence="24">JR1</strain>
    </source>
</reference>
<dbReference type="Pfam" id="PF17786">
    <property type="entry name" value="Mannosidase_ig"/>
    <property type="match status" value="1"/>
</dbReference>
<evidence type="ECO:0000256" key="13">
    <source>
        <dbReference type="ARBA" id="ARBA00023180"/>
    </source>
</evidence>
<gene>
    <name evidence="24" type="ORF">KDU71_03435</name>
</gene>
<feature type="domain" description="Glycoside hydrolase family 2 catalytic" evidence="20">
    <location>
        <begin position="336"/>
        <end position="467"/>
    </location>
</feature>
<evidence type="ECO:0000256" key="3">
    <source>
        <dbReference type="ARBA" id="ARBA00004613"/>
    </source>
</evidence>
<comment type="function">
    <text evidence="2">Exoglycosidase that cleaves the single beta-linked mannose residue from the non-reducing end of all N-linked glycoprotein oligosaccharides.</text>
</comment>
<evidence type="ECO:0000256" key="14">
    <source>
        <dbReference type="ARBA" id="ARBA00023295"/>
    </source>
</evidence>
<accession>A0A941IWQ4</accession>
<dbReference type="PANTHER" id="PTHR43730">
    <property type="entry name" value="BETA-MANNOSIDASE"/>
    <property type="match status" value="1"/>
</dbReference>
<keyword evidence="13" id="KW-0325">Glycoprotein</keyword>
<dbReference type="InterPro" id="IPR041447">
    <property type="entry name" value="Mannosidase_ig"/>
</dbReference>
<comment type="subunit">
    <text evidence="5">Monomer.</text>
</comment>
<dbReference type="InterPro" id="IPR050887">
    <property type="entry name" value="Beta-mannosidase_GH2"/>
</dbReference>
<dbReference type="InterPro" id="IPR008979">
    <property type="entry name" value="Galactose-bd-like_sf"/>
</dbReference>
<dbReference type="Pfam" id="PF22666">
    <property type="entry name" value="Glyco_hydro_2_N2"/>
    <property type="match status" value="1"/>
</dbReference>
<dbReference type="InterPro" id="IPR006102">
    <property type="entry name" value="Ig-like_GH2"/>
</dbReference>
<keyword evidence="25" id="KW-1185">Reference proteome</keyword>
<feature type="domain" description="Beta-mannosidase Ig-fold" evidence="21">
    <location>
        <begin position="768"/>
        <end position="846"/>
    </location>
</feature>
<keyword evidence="12" id="KW-1015">Disulfide bond</keyword>
<evidence type="ECO:0000256" key="6">
    <source>
        <dbReference type="ARBA" id="ARBA00011738"/>
    </source>
</evidence>
<feature type="domain" description="Beta-mannosidase-like galactose-binding" evidence="23">
    <location>
        <begin position="39"/>
        <end position="202"/>
    </location>
</feature>
<proteinExistence type="inferred from homology"/>
<evidence type="ECO:0000256" key="1">
    <source>
        <dbReference type="ARBA" id="ARBA00000829"/>
    </source>
</evidence>
<organism evidence="24 25">
    <name type="scientific">Carboxylicivirga sediminis</name>
    <dbReference type="NCBI Taxonomy" id="2006564"/>
    <lineage>
        <taxon>Bacteria</taxon>
        <taxon>Pseudomonadati</taxon>
        <taxon>Bacteroidota</taxon>
        <taxon>Bacteroidia</taxon>
        <taxon>Marinilabiliales</taxon>
        <taxon>Marinilabiliaceae</taxon>
        <taxon>Carboxylicivirga</taxon>
    </lineage>
</organism>
<comment type="pathway">
    <text evidence="4">Glycan metabolism; N-glycan degradation.</text>
</comment>
<evidence type="ECO:0000256" key="10">
    <source>
        <dbReference type="ARBA" id="ARBA00022729"/>
    </source>
</evidence>
<evidence type="ECO:0000256" key="7">
    <source>
        <dbReference type="ARBA" id="ARBA00012754"/>
    </source>
</evidence>
<feature type="domain" description="Mannosidase Ig/CBM-like" evidence="22">
    <location>
        <begin position="675"/>
        <end position="763"/>
    </location>
</feature>
<evidence type="ECO:0000259" key="23">
    <source>
        <dbReference type="Pfam" id="PF22666"/>
    </source>
</evidence>
<dbReference type="Pfam" id="PF00703">
    <property type="entry name" value="Glyco_hydro_2"/>
    <property type="match status" value="1"/>
</dbReference>
<evidence type="ECO:0000256" key="5">
    <source>
        <dbReference type="ARBA" id="ARBA00011245"/>
    </source>
</evidence>
<dbReference type="InterPro" id="IPR054593">
    <property type="entry name" value="Beta-mannosidase-like_N2"/>
</dbReference>
<evidence type="ECO:0000256" key="17">
    <source>
        <dbReference type="ARBA" id="ARBA00041069"/>
    </source>
</evidence>
<dbReference type="SUPFAM" id="SSF49785">
    <property type="entry name" value="Galactose-binding domain-like"/>
    <property type="match status" value="1"/>
</dbReference>